<evidence type="ECO:0000313" key="5">
    <source>
        <dbReference type="EMBL" id="ADY61586.1"/>
    </source>
</evidence>
<reference evidence="6" key="1">
    <citation type="submission" date="2011-02" db="EMBL/GenBank/DDBJ databases">
        <title>The complete genome of Planctomyces brasiliensis DSM 5305.</title>
        <authorList>
            <person name="Lucas S."/>
            <person name="Copeland A."/>
            <person name="Lapidus A."/>
            <person name="Bruce D."/>
            <person name="Goodwin L."/>
            <person name="Pitluck S."/>
            <person name="Kyrpides N."/>
            <person name="Mavromatis K."/>
            <person name="Pagani I."/>
            <person name="Ivanova N."/>
            <person name="Ovchinnikova G."/>
            <person name="Lu M."/>
            <person name="Detter J.C."/>
            <person name="Han C."/>
            <person name="Land M."/>
            <person name="Hauser L."/>
            <person name="Markowitz V."/>
            <person name="Cheng J.-F."/>
            <person name="Hugenholtz P."/>
            <person name="Woyke T."/>
            <person name="Wu D."/>
            <person name="Tindall B."/>
            <person name="Pomrenke H.G."/>
            <person name="Brambilla E."/>
            <person name="Klenk H.-P."/>
            <person name="Eisen J.A."/>
        </authorList>
    </citation>
    <scope>NUCLEOTIDE SEQUENCE [LARGE SCALE GENOMIC DNA]</scope>
    <source>
        <strain evidence="6">ATCC 49424 / DSM 5305 / JCM 21570 / NBRC 103401 / IFAM 1448</strain>
    </source>
</reference>
<dbReference type="PANTHER" id="PTHR11527">
    <property type="entry name" value="HEAT-SHOCK PROTEIN 20 FAMILY MEMBER"/>
    <property type="match status" value="1"/>
</dbReference>
<evidence type="ECO:0000256" key="3">
    <source>
        <dbReference type="SAM" id="MobiDB-lite"/>
    </source>
</evidence>
<dbReference type="STRING" id="756272.Plabr_4009"/>
<evidence type="ECO:0000256" key="1">
    <source>
        <dbReference type="PROSITE-ProRule" id="PRU00285"/>
    </source>
</evidence>
<organism evidence="5 6">
    <name type="scientific">Rubinisphaera brasiliensis (strain ATCC 49424 / DSM 5305 / JCM 21570 / IAM 15109 / NBRC 103401 / IFAM 1448)</name>
    <name type="common">Planctomyces brasiliensis</name>
    <dbReference type="NCBI Taxonomy" id="756272"/>
    <lineage>
        <taxon>Bacteria</taxon>
        <taxon>Pseudomonadati</taxon>
        <taxon>Planctomycetota</taxon>
        <taxon>Planctomycetia</taxon>
        <taxon>Planctomycetales</taxon>
        <taxon>Planctomycetaceae</taxon>
        <taxon>Rubinisphaera</taxon>
    </lineage>
</organism>
<gene>
    <name evidence="5" type="ordered locus">Plabr_4009</name>
</gene>
<dbReference type="AlphaFoldDB" id="F0SFX9"/>
<keyword evidence="5" id="KW-0346">Stress response</keyword>
<dbReference type="InterPro" id="IPR031107">
    <property type="entry name" value="Small_HSP"/>
</dbReference>
<feature type="compositionally biased region" description="Low complexity" evidence="3">
    <location>
        <begin position="8"/>
        <end position="20"/>
    </location>
</feature>
<keyword evidence="6" id="KW-1185">Reference proteome</keyword>
<dbReference type="InterPro" id="IPR008978">
    <property type="entry name" value="HSP20-like_chaperone"/>
</dbReference>
<dbReference type="InterPro" id="IPR002068">
    <property type="entry name" value="A-crystallin/Hsp20_dom"/>
</dbReference>
<dbReference type="HOGENOM" id="CLU_046737_9_3_0"/>
<comment type="similarity">
    <text evidence="1 2">Belongs to the small heat shock protein (HSP20) family.</text>
</comment>
<accession>F0SFX9</accession>
<dbReference type="Gene3D" id="2.60.40.790">
    <property type="match status" value="1"/>
</dbReference>
<proteinExistence type="inferred from homology"/>
<dbReference type="Proteomes" id="UP000006860">
    <property type="component" value="Chromosome"/>
</dbReference>
<evidence type="ECO:0000256" key="2">
    <source>
        <dbReference type="RuleBase" id="RU003616"/>
    </source>
</evidence>
<dbReference type="eggNOG" id="COG0071">
    <property type="taxonomic scope" value="Bacteria"/>
</dbReference>
<dbReference type="CDD" id="cd06464">
    <property type="entry name" value="ACD_sHsps-like"/>
    <property type="match status" value="1"/>
</dbReference>
<dbReference type="PROSITE" id="PS01031">
    <property type="entry name" value="SHSP"/>
    <property type="match status" value="1"/>
</dbReference>
<feature type="domain" description="SHSP" evidence="4">
    <location>
        <begin position="26"/>
        <end position="137"/>
    </location>
</feature>
<name>F0SFX9_RUBBR</name>
<feature type="region of interest" description="Disordered" evidence="3">
    <location>
        <begin position="1"/>
        <end position="29"/>
    </location>
</feature>
<dbReference type="KEGG" id="pbs:Plabr_4009"/>
<evidence type="ECO:0000259" key="4">
    <source>
        <dbReference type="PROSITE" id="PS01031"/>
    </source>
</evidence>
<dbReference type="SUPFAM" id="SSF49764">
    <property type="entry name" value="HSP20-like chaperones"/>
    <property type="match status" value="1"/>
</dbReference>
<dbReference type="Pfam" id="PF00011">
    <property type="entry name" value="HSP20"/>
    <property type="match status" value="1"/>
</dbReference>
<dbReference type="EMBL" id="CP002546">
    <property type="protein sequence ID" value="ADY61586.1"/>
    <property type="molecule type" value="Genomic_DNA"/>
</dbReference>
<protein>
    <submittedName>
        <fullName evidence="5">Heat shock protein Hsp20</fullName>
    </submittedName>
</protein>
<dbReference type="RefSeq" id="WP_013630303.1">
    <property type="nucleotide sequence ID" value="NC_015174.1"/>
</dbReference>
<evidence type="ECO:0000313" key="6">
    <source>
        <dbReference type="Proteomes" id="UP000006860"/>
    </source>
</evidence>
<sequence length="137" mass="15319">MSDETKLTTTNQTAETTEQASNSRPARVRVTRPRIDIHESDSGFVLYADMPGVDEKSTEVLVEKNVLTIQGTARFEAPEGFAEVHREATQRFYERLIRLPEEVEATKLQASVRNGVLTLHLPKTTEAQPIRVQVNAG</sequence>